<dbReference type="KEGG" id="lmi:LMXM_12_0490"/>
<evidence type="ECO:0000256" key="1">
    <source>
        <dbReference type="SAM" id="MobiDB-lite"/>
    </source>
</evidence>
<gene>
    <name evidence="2" type="ORF">LMXM_12_0490</name>
</gene>
<dbReference type="PhylomeDB" id="E9ANX7"/>
<dbReference type="RefSeq" id="XP_003873154.1">
    <property type="nucleotide sequence ID" value="XM_003873105.1"/>
</dbReference>
<protein>
    <submittedName>
        <fullName evidence="2">Uncharacterized protein</fullName>
    </submittedName>
</protein>
<dbReference type="AlphaFoldDB" id="E9ANX7"/>
<evidence type="ECO:0000313" key="2">
    <source>
        <dbReference type="EMBL" id="CBZ24641.1"/>
    </source>
</evidence>
<dbReference type="EMBL" id="FR799565">
    <property type="protein sequence ID" value="CBZ24641.1"/>
    <property type="molecule type" value="Genomic_DNA"/>
</dbReference>
<evidence type="ECO:0000313" key="3">
    <source>
        <dbReference type="Proteomes" id="UP000007259"/>
    </source>
</evidence>
<accession>E9ANX7</accession>
<organism evidence="2 3">
    <name type="scientific">Leishmania mexicana (strain MHOM/GT/2001/U1103)</name>
    <dbReference type="NCBI Taxonomy" id="929439"/>
    <lineage>
        <taxon>Eukaryota</taxon>
        <taxon>Discoba</taxon>
        <taxon>Euglenozoa</taxon>
        <taxon>Kinetoplastea</taxon>
        <taxon>Metakinetoplastina</taxon>
        <taxon>Trypanosomatida</taxon>
        <taxon>Trypanosomatidae</taxon>
        <taxon>Leishmaniinae</taxon>
        <taxon>Leishmania</taxon>
    </lineage>
</organism>
<reference evidence="2 3" key="1">
    <citation type="journal article" date="2011" name="Genome Res.">
        <title>Chromosome and gene copy number variation allow major structural change between species and strains of Leishmania.</title>
        <authorList>
            <person name="Rogers M.B."/>
            <person name="Hilley J.D."/>
            <person name="Dickens N.J."/>
            <person name="Wilkes J."/>
            <person name="Bates P.A."/>
            <person name="Depledge D.P."/>
            <person name="Harris D."/>
            <person name="Her Y."/>
            <person name="Herzyk P."/>
            <person name="Imamura H."/>
            <person name="Otto T.D."/>
            <person name="Sanders M."/>
            <person name="Seeger K."/>
            <person name="Dujardin J.C."/>
            <person name="Berriman M."/>
            <person name="Smith D.F."/>
            <person name="Hertz-Fowler C."/>
            <person name="Mottram J.C."/>
        </authorList>
    </citation>
    <scope>NUCLEOTIDE SEQUENCE [LARGE SCALE GENOMIC DNA]</scope>
    <source>
        <strain evidence="2 3">MHOM/GT/2001/U1103</strain>
    </source>
</reference>
<dbReference type="OMA" id="LWAAQQM"/>
<name>E9ANX7_LEIMU</name>
<keyword evidence="3" id="KW-1185">Reference proteome</keyword>
<proteinExistence type="predicted"/>
<dbReference type="OrthoDB" id="262473at2759"/>
<dbReference type="GeneID" id="13454979"/>
<dbReference type="Proteomes" id="UP000007259">
    <property type="component" value="Chromosome 12"/>
</dbReference>
<dbReference type="VEuPathDB" id="TriTrypDB:LmxM.12.0490"/>
<sequence length="290" mass="30652">MLPAPHSSANTRRIARLVVAPGIATVSGSDVASEFTMPHINGAPPLFSEPEHPAVDNASGSNDTRLEPKDPHLGLMPHCLSCTLLTSAGVQEPEDVYGRSMPSSSAVGAVAAALGGVVMPTLHASSTPGASTSIMPAPTEAHSTCGSRPLQQHRWGGNYDSGSQCVSFRGADRSNNVSGCGLRLVGDDVEWLQGSFEDSASSPREEVQLSWRHLQRQPYTGKGSAARAVPPPLHDVREGAAREKVLGAHYRFERAVQPQPQGQGVFLSTEEENSQAAAMLWAAQQMAVFD</sequence>
<feature type="region of interest" description="Disordered" evidence="1">
    <location>
        <begin position="46"/>
        <end position="68"/>
    </location>
</feature>